<evidence type="ECO:0008006" key="2">
    <source>
        <dbReference type="Google" id="ProtNLM"/>
    </source>
</evidence>
<gene>
    <name evidence="1" type="ORF">M514_23334</name>
</gene>
<reference evidence="1" key="1">
    <citation type="journal article" date="2014" name="Nat. Genet.">
        <title>Genome and transcriptome of the porcine whipworm Trichuris suis.</title>
        <authorList>
            <person name="Jex A.R."/>
            <person name="Nejsum P."/>
            <person name="Schwarz E.M."/>
            <person name="Hu L."/>
            <person name="Young N.D."/>
            <person name="Hall R.S."/>
            <person name="Korhonen P.K."/>
            <person name="Liao S."/>
            <person name="Thamsborg S."/>
            <person name="Xia J."/>
            <person name="Xu P."/>
            <person name="Wang S."/>
            <person name="Scheerlinck J.P."/>
            <person name="Hofmann A."/>
            <person name="Sternberg P.W."/>
            <person name="Wang J."/>
            <person name="Gasser R.B."/>
        </authorList>
    </citation>
    <scope>NUCLEOTIDE SEQUENCE [LARGE SCALE GENOMIC DNA]</scope>
    <source>
        <strain evidence="1">DCEP-RM93F</strain>
    </source>
</reference>
<accession>A0A085N4U1</accession>
<protein>
    <recommendedName>
        <fullName evidence="2">Retrotransposon gag domain-containing protein</fullName>
    </recommendedName>
</protein>
<organism evidence="1">
    <name type="scientific">Trichuris suis</name>
    <name type="common">pig whipworm</name>
    <dbReference type="NCBI Taxonomy" id="68888"/>
    <lineage>
        <taxon>Eukaryota</taxon>
        <taxon>Metazoa</taxon>
        <taxon>Ecdysozoa</taxon>
        <taxon>Nematoda</taxon>
        <taxon>Enoplea</taxon>
        <taxon>Dorylaimia</taxon>
        <taxon>Trichinellida</taxon>
        <taxon>Trichuridae</taxon>
        <taxon>Trichuris</taxon>
    </lineage>
</organism>
<name>A0A085N4U1_9BILA</name>
<dbReference type="EMBL" id="KL367555">
    <property type="protein sequence ID" value="KFD64487.1"/>
    <property type="molecule type" value="Genomic_DNA"/>
</dbReference>
<sequence>MTVSNVAALPVEAYRLFDPQTEAWEAWSLQFRAYLDMNLVVDDCIKRSCLVTSLAPKAFEELRRVCLPKSPFDFTFSDIESQMSKLFGSRVVLLKERSKLFGLQQEAHQTPMQFANYLRHMAANCDFDQFNTDAALVVQFVNGIRNQAVRVKLLAKGKDLTLDDAVTYLQISEDIQREDANTVNEAMDSKTCHAVNTYPSKNHVIQPKVKMRPLWQK</sequence>
<dbReference type="AlphaFoldDB" id="A0A085N4U1"/>
<evidence type="ECO:0000313" key="1">
    <source>
        <dbReference type="EMBL" id="KFD64487.1"/>
    </source>
</evidence>
<proteinExistence type="predicted"/>
<dbReference type="Proteomes" id="UP000030758">
    <property type="component" value="Unassembled WGS sequence"/>
</dbReference>